<dbReference type="GO" id="GO:0022857">
    <property type="term" value="F:transmembrane transporter activity"/>
    <property type="evidence" value="ECO:0007669"/>
    <property type="project" value="UniProtKB-UniRule"/>
</dbReference>
<keyword evidence="5 6" id="KW-0472">Membrane</keyword>
<evidence type="ECO:0000313" key="8">
    <source>
        <dbReference type="Proteomes" id="UP000604046"/>
    </source>
</evidence>
<organism evidence="7 8">
    <name type="scientific">Symbiodinium natans</name>
    <dbReference type="NCBI Taxonomy" id="878477"/>
    <lineage>
        <taxon>Eukaryota</taxon>
        <taxon>Sar</taxon>
        <taxon>Alveolata</taxon>
        <taxon>Dinophyceae</taxon>
        <taxon>Suessiales</taxon>
        <taxon>Symbiodiniaceae</taxon>
        <taxon>Symbiodinium</taxon>
    </lineage>
</organism>
<evidence type="ECO:0000256" key="3">
    <source>
        <dbReference type="ARBA" id="ARBA00022692"/>
    </source>
</evidence>
<dbReference type="OrthoDB" id="44736at2759"/>
<dbReference type="GO" id="GO:0005886">
    <property type="term" value="C:plasma membrane"/>
    <property type="evidence" value="ECO:0007669"/>
    <property type="project" value="UniProtKB-SubCell"/>
</dbReference>
<keyword evidence="8" id="KW-1185">Reference proteome</keyword>
<dbReference type="InterPro" id="IPR007603">
    <property type="entry name" value="Choline_transptr-like"/>
</dbReference>
<feature type="transmembrane region" description="Helical" evidence="6">
    <location>
        <begin position="210"/>
        <end position="236"/>
    </location>
</feature>
<comment type="caution">
    <text evidence="7">The sequence shown here is derived from an EMBL/GenBank/DDBJ whole genome shotgun (WGS) entry which is preliminary data.</text>
</comment>
<feature type="transmembrane region" description="Helical" evidence="6">
    <location>
        <begin position="401"/>
        <end position="422"/>
    </location>
</feature>
<dbReference type="EMBL" id="CAJNDS010000783">
    <property type="protein sequence ID" value="CAE7233907.1"/>
    <property type="molecule type" value="Genomic_DNA"/>
</dbReference>
<sequence length="628" mass="65883">MQHQVVVNPGSSERVVVNNKEVDLQNLKELNDLPDRRRAGRAEEIRRGAAFLQQVPRFPAQRACVDFPWAVVFLLTLVALILLVAASAGRLLQGEMPSRHLSSSYGFAPSYGGQAMPVDNGPGYVGQAMPVNNGPSYAGQVMPVDNGPGYVGRAGPVDNGPSYAGQAMPVDNGPGYVGRAMPVGNGPSYAGQAMLVNNDIRMSKSEAGTLLVTASLACVAGAAGGLILASMWIMFAQVCASTIVYFSLYAIPSLFLVAGVLVVLAGSVRSGIMLCLVGGLSLAFTLMCWTRYIPFTIEVLQMVSTAFSQNSEMVAISAVGGLLGPAWFILVVLGYAACLLNSSGGSVGDGSAERAGGLGYLFIFVLTWGSGVIQNVCHVAYSGVFSRWYFEQRESPLASSLYVATVTSFGSICFGTLILAAAKTAEAGARGVRREAEEDGNMVACVIALVVECAIACIGDLVDYLSQWVFVMCALRGGSFCDSARGTCALFSCAGMKAVIGDLLIDRVETLGCLLAALGGMGLAALAALAGASPAGSMSRADVIGLCAMLGLLSALVSGAGVMAVLSSGTKAILMCWAEDPDRLHERGFEDLHVELKSKAREFNGFVENKPQTPQMSQTPQTRRFFLW</sequence>
<feature type="transmembrane region" description="Helical" evidence="6">
    <location>
        <begin position="443"/>
        <end position="464"/>
    </location>
</feature>
<feature type="transmembrane region" description="Helical" evidence="6">
    <location>
        <begin position="358"/>
        <end position="381"/>
    </location>
</feature>
<feature type="transmembrane region" description="Helical" evidence="6">
    <location>
        <begin position="67"/>
        <end position="92"/>
    </location>
</feature>
<dbReference type="PANTHER" id="PTHR12385">
    <property type="entry name" value="CHOLINE TRANSPORTER-LIKE (SLC FAMILY 44)"/>
    <property type="match status" value="1"/>
</dbReference>
<evidence type="ECO:0000256" key="4">
    <source>
        <dbReference type="ARBA" id="ARBA00022989"/>
    </source>
</evidence>
<reference evidence="7" key="1">
    <citation type="submission" date="2021-02" db="EMBL/GenBank/DDBJ databases">
        <authorList>
            <person name="Dougan E. K."/>
            <person name="Rhodes N."/>
            <person name="Thang M."/>
            <person name="Chan C."/>
        </authorList>
    </citation>
    <scope>NUCLEOTIDE SEQUENCE</scope>
</reference>
<comment type="function">
    <text evidence="6">Choline transporter.</text>
</comment>
<keyword evidence="3 6" id="KW-0812">Transmembrane</keyword>
<evidence type="ECO:0000256" key="6">
    <source>
        <dbReference type="RuleBase" id="RU368066"/>
    </source>
</evidence>
<keyword evidence="4 6" id="KW-1133">Transmembrane helix</keyword>
<dbReference type="AlphaFoldDB" id="A0A812L123"/>
<evidence type="ECO:0000256" key="5">
    <source>
        <dbReference type="ARBA" id="ARBA00023136"/>
    </source>
</evidence>
<comment type="similarity">
    <text evidence="2 6">Belongs to the CTL (choline transporter-like) family.</text>
</comment>
<feature type="transmembrane region" description="Helical" evidence="6">
    <location>
        <begin position="512"/>
        <end position="531"/>
    </location>
</feature>
<comment type="subcellular location">
    <subcellularLocation>
        <location evidence="6">Cell membrane</location>
        <topology evidence="6">Multi-pass membrane protein</topology>
    </subcellularLocation>
    <subcellularLocation>
        <location evidence="1">Membrane</location>
        <topology evidence="1">Multi-pass membrane protein</topology>
    </subcellularLocation>
</comment>
<protein>
    <recommendedName>
        <fullName evidence="6">Choline transporter-like protein</fullName>
    </recommendedName>
</protein>
<feature type="transmembrane region" description="Helical" evidence="6">
    <location>
        <begin position="272"/>
        <end position="293"/>
    </location>
</feature>
<dbReference type="PANTHER" id="PTHR12385:SF4">
    <property type="entry name" value="PROTEIN PNS1"/>
    <property type="match status" value="1"/>
</dbReference>
<gene>
    <name evidence="7" type="ORF">SNAT2548_LOCUS9819</name>
</gene>
<proteinExistence type="inferred from homology"/>
<evidence type="ECO:0000256" key="2">
    <source>
        <dbReference type="ARBA" id="ARBA00007168"/>
    </source>
</evidence>
<evidence type="ECO:0000313" key="7">
    <source>
        <dbReference type="EMBL" id="CAE7233907.1"/>
    </source>
</evidence>
<feature type="transmembrane region" description="Helical" evidence="6">
    <location>
        <begin position="242"/>
        <end position="265"/>
    </location>
</feature>
<evidence type="ECO:0000256" key="1">
    <source>
        <dbReference type="ARBA" id="ARBA00004141"/>
    </source>
</evidence>
<accession>A0A812L123</accession>
<dbReference type="Proteomes" id="UP000604046">
    <property type="component" value="Unassembled WGS sequence"/>
</dbReference>
<name>A0A812L123_9DINO</name>
<dbReference type="Pfam" id="PF04515">
    <property type="entry name" value="Choline_transpo"/>
    <property type="match status" value="1"/>
</dbReference>
<feature type="transmembrane region" description="Helical" evidence="6">
    <location>
        <begin position="313"/>
        <end position="337"/>
    </location>
</feature>
<feature type="transmembrane region" description="Helical" evidence="6">
    <location>
        <begin position="543"/>
        <end position="566"/>
    </location>
</feature>